<reference evidence="2 3" key="1">
    <citation type="journal article" date="2021" name="Elife">
        <title>Chloroplast acquisition without the gene transfer in kleptoplastic sea slugs, Plakobranchus ocellatus.</title>
        <authorList>
            <person name="Maeda T."/>
            <person name="Takahashi S."/>
            <person name="Yoshida T."/>
            <person name="Shimamura S."/>
            <person name="Takaki Y."/>
            <person name="Nagai Y."/>
            <person name="Toyoda A."/>
            <person name="Suzuki Y."/>
            <person name="Arimoto A."/>
            <person name="Ishii H."/>
            <person name="Satoh N."/>
            <person name="Nishiyama T."/>
            <person name="Hasebe M."/>
            <person name="Maruyama T."/>
            <person name="Minagawa J."/>
            <person name="Obokata J."/>
            <person name="Shigenobu S."/>
        </authorList>
    </citation>
    <scope>NUCLEOTIDE SEQUENCE [LARGE SCALE GENOMIC DNA]</scope>
</reference>
<dbReference type="AlphaFoldDB" id="A0AAV3ZP28"/>
<evidence type="ECO:0000313" key="3">
    <source>
        <dbReference type="Proteomes" id="UP000735302"/>
    </source>
</evidence>
<proteinExistence type="predicted"/>
<organism evidence="2 3">
    <name type="scientific">Plakobranchus ocellatus</name>
    <dbReference type="NCBI Taxonomy" id="259542"/>
    <lineage>
        <taxon>Eukaryota</taxon>
        <taxon>Metazoa</taxon>
        <taxon>Spiralia</taxon>
        <taxon>Lophotrochozoa</taxon>
        <taxon>Mollusca</taxon>
        <taxon>Gastropoda</taxon>
        <taxon>Heterobranchia</taxon>
        <taxon>Euthyneura</taxon>
        <taxon>Panpulmonata</taxon>
        <taxon>Sacoglossa</taxon>
        <taxon>Placobranchoidea</taxon>
        <taxon>Plakobranchidae</taxon>
        <taxon>Plakobranchus</taxon>
    </lineage>
</organism>
<evidence type="ECO:0000256" key="1">
    <source>
        <dbReference type="SAM" id="MobiDB-lite"/>
    </source>
</evidence>
<dbReference type="Proteomes" id="UP000735302">
    <property type="component" value="Unassembled WGS sequence"/>
</dbReference>
<feature type="compositionally biased region" description="Polar residues" evidence="1">
    <location>
        <begin position="20"/>
        <end position="31"/>
    </location>
</feature>
<sequence length="102" mass="11962">MASKKAHFPAMLVKSDRFTQQRGPMPQTSHLGNRMYTFVPHRAWLSSTRNNYRGRGQTFNSNSFPHPRRPQYNQFYNRRGTGVFTTYHPSRVDFPSTRPDKA</sequence>
<keyword evidence="3" id="KW-1185">Reference proteome</keyword>
<feature type="region of interest" description="Disordered" evidence="1">
    <location>
        <begin position="1"/>
        <end position="33"/>
    </location>
</feature>
<evidence type="ECO:0000313" key="2">
    <source>
        <dbReference type="EMBL" id="GFN96587.1"/>
    </source>
</evidence>
<protein>
    <submittedName>
        <fullName evidence="2">Uncharacterized protein</fullName>
    </submittedName>
</protein>
<name>A0AAV3ZP28_9GAST</name>
<dbReference type="EMBL" id="BLXT01002683">
    <property type="protein sequence ID" value="GFN96587.1"/>
    <property type="molecule type" value="Genomic_DNA"/>
</dbReference>
<comment type="caution">
    <text evidence="2">The sequence shown here is derived from an EMBL/GenBank/DDBJ whole genome shotgun (WGS) entry which is preliminary data.</text>
</comment>
<gene>
    <name evidence="2" type="ORF">PoB_002309300</name>
</gene>
<accession>A0AAV3ZP28</accession>